<keyword evidence="2" id="KW-1133">Transmembrane helix</keyword>
<keyword evidence="2" id="KW-0472">Membrane</keyword>
<dbReference type="InterPro" id="IPR036249">
    <property type="entry name" value="Thioredoxin-like_sf"/>
</dbReference>
<dbReference type="AlphaFoldDB" id="A0A1H0KGF7"/>
<dbReference type="InterPro" id="IPR012336">
    <property type="entry name" value="Thioredoxin-like_fold"/>
</dbReference>
<keyword evidence="4" id="KW-0413">Isomerase</keyword>
<dbReference type="Proteomes" id="UP000199341">
    <property type="component" value="Unassembled WGS sequence"/>
</dbReference>
<evidence type="ECO:0000313" key="4">
    <source>
        <dbReference type="EMBL" id="SDO54850.1"/>
    </source>
</evidence>
<dbReference type="EMBL" id="FNIE01000010">
    <property type="protein sequence ID" value="SDO54850.1"/>
    <property type="molecule type" value="Genomic_DNA"/>
</dbReference>
<feature type="transmembrane region" description="Helical" evidence="2">
    <location>
        <begin position="31"/>
        <end position="50"/>
    </location>
</feature>
<dbReference type="Gene3D" id="3.40.30.10">
    <property type="entry name" value="Glutaredoxin"/>
    <property type="match status" value="1"/>
</dbReference>
<feature type="region of interest" description="Disordered" evidence="1">
    <location>
        <begin position="1"/>
        <end position="20"/>
    </location>
</feature>
<protein>
    <submittedName>
        <fullName evidence="4">Protein-disulfide isomerase</fullName>
    </submittedName>
</protein>
<evidence type="ECO:0000256" key="2">
    <source>
        <dbReference type="SAM" id="Phobius"/>
    </source>
</evidence>
<feature type="domain" description="Thioredoxin-like fold" evidence="3">
    <location>
        <begin position="98"/>
        <end position="264"/>
    </location>
</feature>
<evidence type="ECO:0000256" key="1">
    <source>
        <dbReference type="SAM" id="MobiDB-lite"/>
    </source>
</evidence>
<gene>
    <name evidence="4" type="ORF">SAMN05216259_110237</name>
</gene>
<dbReference type="RefSeq" id="WP_245771600.1">
    <property type="nucleotide sequence ID" value="NZ_FNIE01000010.1"/>
</dbReference>
<evidence type="ECO:0000259" key="3">
    <source>
        <dbReference type="Pfam" id="PF13462"/>
    </source>
</evidence>
<dbReference type="GO" id="GO:0016853">
    <property type="term" value="F:isomerase activity"/>
    <property type="evidence" value="ECO:0007669"/>
    <property type="project" value="UniProtKB-KW"/>
</dbReference>
<accession>A0A1H0KGF7</accession>
<dbReference type="STRING" id="310781.SAMN05216259_110237"/>
<feature type="region of interest" description="Disordered" evidence="1">
    <location>
        <begin position="70"/>
        <end position="93"/>
    </location>
</feature>
<dbReference type="Pfam" id="PF13462">
    <property type="entry name" value="Thioredoxin_4"/>
    <property type="match status" value="1"/>
</dbReference>
<name>A0A1H0KGF7_9ACTN</name>
<evidence type="ECO:0000313" key="5">
    <source>
        <dbReference type="Proteomes" id="UP000199341"/>
    </source>
</evidence>
<keyword evidence="2" id="KW-0812">Transmembrane</keyword>
<keyword evidence="5" id="KW-1185">Reference proteome</keyword>
<organism evidence="4 5">
    <name type="scientific">Actinacidiphila guanduensis</name>
    <dbReference type="NCBI Taxonomy" id="310781"/>
    <lineage>
        <taxon>Bacteria</taxon>
        <taxon>Bacillati</taxon>
        <taxon>Actinomycetota</taxon>
        <taxon>Actinomycetes</taxon>
        <taxon>Kitasatosporales</taxon>
        <taxon>Streptomycetaceae</taxon>
        <taxon>Actinacidiphila</taxon>
    </lineage>
</organism>
<sequence length="285" mass="29990">MAESKGPDNPGGTALPGQKKRKGIVARLRPYAVGAMTLVVVFGGSALIGAHVRSNKDKKVSAPTGAVGAAVVPTGPEDTASPSPTASSGPNLQVAVKPSVPVTITVFEDLRSPDSKAFADEYADTFRQLLTTGQVQLHYQLVTASDRTYGGSASEYAANAAACAQDQSRFTQFVQEIWDHQPDPKSDALAGEKLIKHFAVKAGKIKMANFEPCIEQGDHIGWVRKAQASYKAAGLDGVPAVEVNGKVVKDVRTSLTPAKLRTMVQKEAKRVIAIQATPTASPTLS</sequence>
<dbReference type="SUPFAM" id="SSF52833">
    <property type="entry name" value="Thioredoxin-like"/>
    <property type="match status" value="1"/>
</dbReference>
<feature type="compositionally biased region" description="Low complexity" evidence="1">
    <location>
        <begin position="70"/>
        <end position="88"/>
    </location>
</feature>
<reference evidence="4 5" key="1">
    <citation type="submission" date="2016-10" db="EMBL/GenBank/DDBJ databases">
        <authorList>
            <person name="de Groot N.N."/>
        </authorList>
    </citation>
    <scope>NUCLEOTIDE SEQUENCE [LARGE SCALE GENOMIC DNA]</scope>
    <source>
        <strain evidence="4 5">CGMCC 4.2022</strain>
    </source>
</reference>
<proteinExistence type="predicted"/>